<dbReference type="PANTHER" id="PTHR31126:SF1">
    <property type="entry name" value="TYROSINE SPECIFIC PROTEIN PHOSPHATASES DOMAIN-CONTAINING PROTEIN"/>
    <property type="match status" value="1"/>
</dbReference>
<dbReference type="GO" id="GO:0004721">
    <property type="term" value="F:phosphoprotein phosphatase activity"/>
    <property type="evidence" value="ECO:0007669"/>
    <property type="project" value="InterPro"/>
</dbReference>
<dbReference type="Pfam" id="PF13350">
    <property type="entry name" value="Y_phosphatase3"/>
    <property type="match status" value="1"/>
</dbReference>
<name>H0E2F5_9ACTN</name>
<dbReference type="EMBL" id="AGUD01000044">
    <property type="protein sequence ID" value="EHN12140.1"/>
    <property type="molecule type" value="Genomic_DNA"/>
</dbReference>
<dbReference type="SUPFAM" id="SSF52799">
    <property type="entry name" value="(Phosphotyrosine protein) phosphatases II"/>
    <property type="match status" value="1"/>
</dbReference>
<dbReference type="InterPro" id="IPR016130">
    <property type="entry name" value="Tyr_Pase_AS"/>
</dbReference>
<evidence type="ECO:0000313" key="3">
    <source>
        <dbReference type="EMBL" id="EHN12140.1"/>
    </source>
</evidence>
<dbReference type="InterPro" id="IPR026893">
    <property type="entry name" value="Tyr/Ser_Pase_IphP-type"/>
</dbReference>
<comment type="similarity">
    <text evidence="1">Belongs to the protein-tyrosine phosphatase family.</text>
</comment>
<accession>H0E2F5</accession>
<dbReference type="InterPro" id="IPR000387">
    <property type="entry name" value="Tyr_Pase_dom"/>
</dbReference>
<proteinExistence type="inferred from homology"/>
<dbReference type="Proteomes" id="UP000005143">
    <property type="component" value="Unassembled WGS sequence"/>
</dbReference>
<evidence type="ECO:0000259" key="2">
    <source>
        <dbReference type="PROSITE" id="PS50056"/>
    </source>
</evidence>
<evidence type="ECO:0000313" key="4">
    <source>
        <dbReference type="Proteomes" id="UP000005143"/>
    </source>
</evidence>
<dbReference type="InterPro" id="IPR029021">
    <property type="entry name" value="Prot-tyrosine_phosphatase-like"/>
</dbReference>
<dbReference type="RefSeq" id="WP_007571518.1">
    <property type="nucleotide sequence ID" value="NZ_AGUD01000044.1"/>
</dbReference>
<dbReference type="AlphaFoldDB" id="H0E2F5"/>
<feature type="domain" description="Tyrosine specific protein phosphatases" evidence="2">
    <location>
        <begin position="120"/>
        <end position="167"/>
    </location>
</feature>
<comment type="caution">
    <text evidence="3">The sequence shown here is derived from an EMBL/GenBank/DDBJ whole genome shotgun (WGS) entry which is preliminary data.</text>
</comment>
<gene>
    <name evidence="3" type="ORF">PAI11_09680</name>
</gene>
<sequence>MAEQASEAAAPWRVAAVPGTANFRDFGGYDAPGGRLARGRLFRADGLADLGAAGRAALADLGLRTVVDLREPVEREQHPDDLGDVAVRWHGVAILGELHGAGTLTDLGELYVELLDDRGAELTAAVRLLAGADALPAVVHCSAGKDRTGLVAALTLATLGVDDEEIVADYALTGQLLRGPRLDEIRRRAIEAGLDEQTIAVALDAPAEAMRRALTHLRQAHGGADAYLLAHGASARELDALRAATVVA</sequence>
<dbReference type="PANTHER" id="PTHR31126">
    <property type="entry name" value="TYROSINE-PROTEIN PHOSPHATASE"/>
    <property type="match status" value="1"/>
</dbReference>
<dbReference type="Gene3D" id="3.90.190.10">
    <property type="entry name" value="Protein tyrosine phosphatase superfamily"/>
    <property type="match status" value="1"/>
</dbReference>
<reference evidence="3 4" key="1">
    <citation type="journal article" date="2013" name="Biodegradation">
        <title>Quantitative proteomic analysis of ibuprofen-degrading Patulibacter sp. strain I11.</title>
        <authorList>
            <person name="Almeida B."/>
            <person name="Kjeldal H."/>
            <person name="Lolas I."/>
            <person name="Knudsen A.D."/>
            <person name="Carvalho G."/>
            <person name="Nielsen K.L."/>
            <person name="Barreto Crespo M.T."/>
            <person name="Stensballe A."/>
            <person name="Nielsen J.L."/>
        </authorList>
    </citation>
    <scope>NUCLEOTIDE SEQUENCE [LARGE SCALE GENOMIC DNA]</scope>
    <source>
        <strain evidence="3 4">I11</strain>
    </source>
</reference>
<keyword evidence="4" id="KW-1185">Reference proteome</keyword>
<organism evidence="3 4">
    <name type="scientific">Patulibacter medicamentivorans</name>
    <dbReference type="NCBI Taxonomy" id="1097667"/>
    <lineage>
        <taxon>Bacteria</taxon>
        <taxon>Bacillati</taxon>
        <taxon>Actinomycetota</taxon>
        <taxon>Thermoleophilia</taxon>
        <taxon>Solirubrobacterales</taxon>
        <taxon>Patulibacteraceae</taxon>
        <taxon>Patulibacter</taxon>
    </lineage>
</organism>
<protein>
    <submittedName>
        <fullName evidence="3">Protein tyrosine/serine phosphatase</fullName>
    </submittedName>
</protein>
<evidence type="ECO:0000256" key="1">
    <source>
        <dbReference type="ARBA" id="ARBA00009580"/>
    </source>
</evidence>
<dbReference type="PROSITE" id="PS50056">
    <property type="entry name" value="TYR_PHOSPHATASE_2"/>
    <property type="match status" value="1"/>
</dbReference>
<dbReference type="OrthoDB" id="1188001at2"/>
<dbReference type="PROSITE" id="PS00383">
    <property type="entry name" value="TYR_PHOSPHATASE_1"/>
    <property type="match status" value="1"/>
</dbReference>